<protein>
    <submittedName>
        <fullName evidence="1">Uncharacterized protein</fullName>
    </submittedName>
</protein>
<dbReference type="AlphaFoldDB" id="A0A383AYE9"/>
<feature type="non-terminal residue" evidence="1">
    <location>
        <position position="42"/>
    </location>
</feature>
<dbReference type="EMBL" id="UINC01195554">
    <property type="protein sequence ID" value="SVE12168.1"/>
    <property type="molecule type" value="Genomic_DNA"/>
</dbReference>
<proteinExistence type="predicted"/>
<organism evidence="1">
    <name type="scientific">marine metagenome</name>
    <dbReference type="NCBI Taxonomy" id="408172"/>
    <lineage>
        <taxon>unclassified sequences</taxon>
        <taxon>metagenomes</taxon>
        <taxon>ecological metagenomes</taxon>
    </lineage>
</organism>
<name>A0A383AYE9_9ZZZZ</name>
<sequence length="42" mass="4424">MKSVAVKSSSVGVEWARWAMAAVVMSPPQASSIVMAMPSETQ</sequence>
<evidence type="ECO:0000313" key="1">
    <source>
        <dbReference type="EMBL" id="SVE12168.1"/>
    </source>
</evidence>
<reference evidence="1" key="1">
    <citation type="submission" date="2018-05" db="EMBL/GenBank/DDBJ databases">
        <authorList>
            <person name="Lanie J.A."/>
            <person name="Ng W.-L."/>
            <person name="Kazmierczak K.M."/>
            <person name="Andrzejewski T.M."/>
            <person name="Davidsen T.M."/>
            <person name="Wayne K.J."/>
            <person name="Tettelin H."/>
            <person name="Glass J.I."/>
            <person name="Rusch D."/>
            <person name="Podicherti R."/>
            <person name="Tsui H.-C.T."/>
            <person name="Winkler M.E."/>
        </authorList>
    </citation>
    <scope>NUCLEOTIDE SEQUENCE</scope>
</reference>
<gene>
    <name evidence="1" type="ORF">METZ01_LOCUS465022</name>
</gene>
<accession>A0A383AYE9</accession>